<keyword evidence="1" id="KW-0808">Transferase</keyword>
<proteinExistence type="predicted"/>
<dbReference type="Proteomes" id="UP000175691">
    <property type="component" value="Unassembled WGS sequence"/>
</dbReference>
<dbReference type="InterPro" id="IPR003673">
    <property type="entry name" value="CoA-Trfase_fam_III"/>
</dbReference>
<dbReference type="Pfam" id="PF02515">
    <property type="entry name" value="CoA_transf_3"/>
    <property type="match status" value="1"/>
</dbReference>
<evidence type="ECO:0008006" key="4">
    <source>
        <dbReference type="Google" id="ProtNLM"/>
    </source>
</evidence>
<reference evidence="2 3" key="1">
    <citation type="submission" date="2016-08" db="EMBL/GenBank/DDBJ databases">
        <authorList>
            <person name="Seilhamer J.J."/>
        </authorList>
    </citation>
    <scope>NUCLEOTIDE SEQUENCE [LARGE SCALE GENOMIC DNA]</scope>
    <source>
        <strain evidence="2 3">KCTC 42603</strain>
    </source>
</reference>
<protein>
    <recommendedName>
        <fullName evidence="4">Acyl-CoA transferase</fullName>
    </recommendedName>
</protein>
<dbReference type="EMBL" id="MDHN01000015">
    <property type="protein sequence ID" value="OFC71199.1"/>
    <property type="molecule type" value="Genomic_DNA"/>
</dbReference>
<dbReference type="InterPro" id="IPR023606">
    <property type="entry name" value="CoA-Trfase_III_dom_1_sf"/>
</dbReference>
<dbReference type="InterPro" id="IPR050483">
    <property type="entry name" value="CoA-transferase_III_domain"/>
</dbReference>
<accession>A0A1E7ZCG6</accession>
<dbReference type="OrthoDB" id="9058532at2"/>
<dbReference type="PANTHER" id="PTHR48207">
    <property type="entry name" value="SUCCINATE--HYDROXYMETHYLGLUTARATE COA-TRANSFERASE"/>
    <property type="match status" value="1"/>
</dbReference>
<keyword evidence="3" id="KW-1185">Reference proteome</keyword>
<dbReference type="AlphaFoldDB" id="A0A1E7ZCG6"/>
<dbReference type="RefSeq" id="WP_070124785.1">
    <property type="nucleotide sequence ID" value="NZ_MDHN01000015.1"/>
</dbReference>
<evidence type="ECO:0000256" key="1">
    <source>
        <dbReference type="ARBA" id="ARBA00022679"/>
    </source>
</evidence>
<dbReference type="GO" id="GO:0008410">
    <property type="term" value="F:CoA-transferase activity"/>
    <property type="evidence" value="ECO:0007669"/>
    <property type="project" value="TreeGrafter"/>
</dbReference>
<organism evidence="2 3">
    <name type="scientific">Alteromonas confluentis</name>
    <dbReference type="NCBI Taxonomy" id="1656094"/>
    <lineage>
        <taxon>Bacteria</taxon>
        <taxon>Pseudomonadati</taxon>
        <taxon>Pseudomonadota</taxon>
        <taxon>Gammaproteobacteria</taxon>
        <taxon>Alteromonadales</taxon>
        <taxon>Alteromonadaceae</taxon>
        <taxon>Alteromonas/Salinimonas group</taxon>
        <taxon>Alteromonas</taxon>
    </lineage>
</organism>
<name>A0A1E7ZCG6_9ALTE</name>
<dbReference type="InterPro" id="IPR044855">
    <property type="entry name" value="CoA-Trfase_III_dom3_sf"/>
</dbReference>
<dbReference type="Gene3D" id="3.30.1540.10">
    <property type="entry name" value="formyl-coa transferase, domain 3"/>
    <property type="match status" value="1"/>
</dbReference>
<evidence type="ECO:0000313" key="3">
    <source>
        <dbReference type="Proteomes" id="UP000175691"/>
    </source>
</evidence>
<sequence>MTLPLRDIKIADFSWVGAGPRATKDLADLGAEVIKIESRKRLDLGRMSPPFAGGKRDIDASAFFAITNTSKQSVAINLAEPAGVDMAKKLVARADVVVENFSAGFMERIGLSFEELKAIKPDIILISVSVAGRTGPLGKIRGYGNSAAALSGLASMSGWPDRAPHMPPFAYGDVVAPMFATVATLAALEHKRKTGRGQHIDISQVEPLIHTLADSYAAIQKGKPAKQANASSSALLQDVFSCRGKDQYVAVTLSTQQQLLAAADLLDIAQTKDLSPETVRDALSCYCQTADKHAVAKRFKQAGIAAEAVADGRDVYTDEALQHGHYRWINHAKLGLCDMPAPPLRFSVSSDRVTAPPCLGEHLQEVFVSMLGEDPAHISKLVDAGILA</sequence>
<dbReference type="PANTHER" id="PTHR48207:SF3">
    <property type="entry name" value="SUCCINATE--HYDROXYMETHYLGLUTARATE COA-TRANSFERASE"/>
    <property type="match status" value="1"/>
</dbReference>
<gene>
    <name evidence="2" type="ORF">BFC18_08540</name>
</gene>
<comment type="caution">
    <text evidence="2">The sequence shown here is derived from an EMBL/GenBank/DDBJ whole genome shotgun (WGS) entry which is preliminary data.</text>
</comment>
<evidence type="ECO:0000313" key="2">
    <source>
        <dbReference type="EMBL" id="OFC71199.1"/>
    </source>
</evidence>
<dbReference type="Gene3D" id="3.40.50.10540">
    <property type="entry name" value="Crotonobetainyl-coa:carnitine coa-transferase, domain 1"/>
    <property type="match status" value="1"/>
</dbReference>
<dbReference type="SUPFAM" id="SSF89796">
    <property type="entry name" value="CoA-transferase family III (CaiB/BaiF)"/>
    <property type="match status" value="1"/>
</dbReference>
<dbReference type="STRING" id="1656094.BFC18_08540"/>